<feature type="region of interest" description="Disordered" evidence="1">
    <location>
        <begin position="1"/>
        <end position="22"/>
    </location>
</feature>
<keyword evidence="2" id="KW-0812">Transmembrane</keyword>
<evidence type="ECO:0000256" key="2">
    <source>
        <dbReference type="SAM" id="Phobius"/>
    </source>
</evidence>
<proteinExistence type="predicted"/>
<name>A0A6V2VHS2_HETAK</name>
<evidence type="ECO:0000313" key="3">
    <source>
        <dbReference type="EMBL" id="CAE0636594.1"/>
    </source>
</evidence>
<evidence type="ECO:0000256" key="1">
    <source>
        <dbReference type="SAM" id="MobiDB-lite"/>
    </source>
</evidence>
<keyword evidence="2" id="KW-1133">Transmembrane helix</keyword>
<keyword evidence="2" id="KW-0472">Membrane</keyword>
<protein>
    <submittedName>
        <fullName evidence="3">Uncharacterized protein</fullName>
    </submittedName>
</protein>
<reference evidence="3" key="1">
    <citation type="submission" date="2021-01" db="EMBL/GenBank/DDBJ databases">
        <authorList>
            <person name="Corre E."/>
            <person name="Pelletier E."/>
            <person name="Niang G."/>
            <person name="Scheremetjew M."/>
            <person name="Finn R."/>
            <person name="Kale V."/>
            <person name="Holt S."/>
            <person name="Cochrane G."/>
            <person name="Meng A."/>
            <person name="Brown T."/>
            <person name="Cohen L."/>
        </authorList>
    </citation>
    <scope>NUCLEOTIDE SEQUENCE</scope>
    <source>
        <strain evidence="3">CCMP3107</strain>
    </source>
</reference>
<feature type="compositionally biased region" description="Polar residues" evidence="1">
    <location>
        <begin position="9"/>
        <end position="21"/>
    </location>
</feature>
<accession>A0A6V2VHS2</accession>
<feature type="transmembrane region" description="Helical" evidence="2">
    <location>
        <begin position="25"/>
        <end position="45"/>
    </location>
</feature>
<dbReference type="AlphaFoldDB" id="A0A6V2VHS2"/>
<organism evidence="3">
    <name type="scientific">Heterosigma akashiwo</name>
    <name type="common">Chromophytic alga</name>
    <name type="synonym">Heterosigma carterae</name>
    <dbReference type="NCBI Taxonomy" id="2829"/>
    <lineage>
        <taxon>Eukaryota</taxon>
        <taxon>Sar</taxon>
        <taxon>Stramenopiles</taxon>
        <taxon>Ochrophyta</taxon>
        <taxon>Raphidophyceae</taxon>
        <taxon>Chattonellales</taxon>
        <taxon>Chattonellaceae</taxon>
        <taxon>Heterosigma</taxon>
    </lineage>
</organism>
<gene>
    <name evidence="3" type="ORF">HAKA00212_LOCUS15356</name>
</gene>
<sequence length="126" mass="14164">MEKRENNDDATTTTQPGNALSDSKWFGPVAALLILGSVAGNVFFAKRYGTVLERMFLRDSMRKKEAELLSSRTLQKNTEIASNLSRKTLASARTHLSQRKYEFNNEVKNLKAELVEGLKDSPKKSK</sequence>
<dbReference type="EMBL" id="HBIU01033375">
    <property type="protein sequence ID" value="CAE0636594.1"/>
    <property type="molecule type" value="Transcribed_RNA"/>
</dbReference>